<keyword evidence="3" id="KW-0862">Zinc</keyword>
<evidence type="ECO:0000256" key="2">
    <source>
        <dbReference type="ARBA" id="ARBA00022771"/>
    </source>
</evidence>
<dbReference type="PANTHER" id="PTHR12197:SF300">
    <property type="entry name" value="HISTONE-LYSINE N-METHYLTRANSFERASE SET-18"/>
    <property type="match status" value="1"/>
</dbReference>
<dbReference type="PANTHER" id="PTHR12197">
    <property type="entry name" value="HISTONE-LYSINE N-METHYLTRANSFERASE SMYD"/>
    <property type="match status" value="1"/>
</dbReference>
<keyword evidence="7" id="KW-1185">Reference proteome</keyword>
<dbReference type="PROSITE" id="PS50865">
    <property type="entry name" value="ZF_MYND_2"/>
    <property type="match status" value="1"/>
</dbReference>
<dbReference type="Gene3D" id="1.25.40.10">
    <property type="entry name" value="Tetratricopeptide repeat domain"/>
    <property type="match status" value="1"/>
</dbReference>
<dbReference type="Gene3D" id="2.170.270.10">
    <property type="entry name" value="SET domain"/>
    <property type="match status" value="1"/>
</dbReference>
<dbReference type="InterPro" id="IPR002893">
    <property type="entry name" value="Znf_MYND"/>
</dbReference>
<dbReference type="OrthoDB" id="265717at2759"/>
<comment type="caution">
    <text evidence="6">The sequence shown here is derived from an EMBL/GenBank/DDBJ whole genome shotgun (WGS) entry which is preliminary data.</text>
</comment>
<dbReference type="STRING" id="2018661.A0A2A2KFY8"/>
<dbReference type="SUPFAM" id="SSF82199">
    <property type="entry name" value="SET domain"/>
    <property type="match status" value="1"/>
</dbReference>
<protein>
    <recommendedName>
        <fullName evidence="5">MYND-type domain-containing protein</fullName>
    </recommendedName>
</protein>
<evidence type="ECO:0000313" key="7">
    <source>
        <dbReference type="Proteomes" id="UP000218231"/>
    </source>
</evidence>
<dbReference type="Pfam" id="PF01753">
    <property type="entry name" value="zf-MYND"/>
    <property type="match status" value="1"/>
</dbReference>
<proteinExistence type="predicted"/>
<dbReference type="GO" id="GO:0005634">
    <property type="term" value="C:nucleus"/>
    <property type="evidence" value="ECO:0007669"/>
    <property type="project" value="TreeGrafter"/>
</dbReference>
<dbReference type="EMBL" id="LIAE01008690">
    <property type="protein sequence ID" value="PAV72861.1"/>
    <property type="molecule type" value="Genomic_DNA"/>
</dbReference>
<gene>
    <name evidence="6" type="ORF">WR25_19024</name>
</gene>
<organism evidence="6 7">
    <name type="scientific">Diploscapter pachys</name>
    <dbReference type="NCBI Taxonomy" id="2018661"/>
    <lineage>
        <taxon>Eukaryota</taxon>
        <taxon>Metazoa</taxon>
        <taxon>Ecdysozoa</taxon>
        <taxon>Nematoda</taxon>
        <taxon>Chromadorea</taxon>
        <taxon>Rhabditida</taxon>
        <taxon>Rhabditina</taxon>
        <taxon>Rhabditomorpha</taxon>
        <taxon>Rhabditoidea</taxon>
        <taxon>Rhabditidae</taxon>
        <taxon>Diploscapter</taxon>
    </lineage>
</organism>
<evidence type="ECO:0000256" key="4">
    <source>
        <dbReference type="PROSITE-ProRule" id="PRU00134"/>
    </source>
</evidence>
<evidence type="ECO:0000256" key="3">
    <source>
        <dbReference type="ARBA" id="ARBA00022833"/>
    </source>
</evidence>
<dbReference type="InterPro" id="IPR050869">
    <property type="entry name" value="H3K4_H4K5_MeTrfase"/>
</dbReference>
<dbReference type="AlphaFoldDB" id="A0A2A2KFY8"/>
<dbReference type="InterPro" id="IPR046341">
    <property type="entry name" value="SET_dom_sf"/>
</dbReference>
<dbReference type="GO" id="GO:0008270">
    <property type="term" value="F:zinc ion binding"/>
    <property type="evidence" value="ECO:0007669"/>
    <property type="project" value="UniProtKB-KW"/>
</dbReference>
<accession>A0A2A2KFY8</accession>
<evidence type="ECO:0000259" key="5">
    <source>
        <dbReference type="PROSITE" id="PS50865"/>
    </source>
</evidence>
<feature type="domain" description="MYND-type" evidence="5">
    <location>
        <begin position="42"/>
        <end position="98"/>
    </location>
</feature>
<dbReference type="Proteomes" id="UP000218231">
    <property type="component" value="Unassembled WGS sequence"/>
</dbReference>
<keyword evidence="1" id="KW-0479">Metal-binding</keyword>
<evidence type="ECO:0000313" key="6">
    <source>
        <dbReference type="EMBL" id="PAV72861.1"/>
    </source>
</evidence>
<dbReference type="Gene3D" id="6.10.140.2220">
    <property type="match status" value="1"/>
</dbReference>
<sequence length="536" mass="62177">MTPSTDNIPKKEDEIASIHSRIKIFEHPFATQVINPKADQFCSHCMRAPVQGEKLLKCSGFVQSSCRSLLFLTFRCNFVRYCSKDCQRLGWKIHRPECRRLKASFPNLPLTEVLFLSKIIDRLIFIDLNGDKYNWQSERPWPSLVDHKEDIRYQIISFHFSKAIFRKDENKMEHFEKVYKKMEIFRKEEMIDKEKFFDIFCKTTINSHSIHTNAGTEVGMALDLGISKYNHSCRPTCSMVFDGYRVCLRPLVPGVDASDVTQAFISYIDVGRSKFVRRRDLQIRWYFHCECTRCSDKEDDYLTAIKCSNPACDEPLMTSETEEPCYIQCPKCKTVIEEGKVKEAQELMRSLPAAFDPQCPAEVISDKLRQAEEVLHPTNVYVSRLRTALFHVTGTLTMSNLTSMHKEIYTNYKRCFPRADRHVGYQLLHIIKSLIEKGDREEAISYAFDAMNVFEVCFGLDHPYYLQTLALWTFLDQKTDKTDEELISLTHFGDNRPVDIVSLLKRANMLPEKEMEGVAGNIIKSESEAAENKENQ</sequence>
<dbReference type="SUPFAM" id="SSF144232">
    <property type="entry name" value="HIT/MYND zinc finger-like"/>
    <property type="match status" value="1"/>
</dbReference>
<keyword evidence="2 4" id="KW-0863">Zinc-finger</keyword>
<evidence type="ECO:0000256" key="1">
    <source>
        <dbReference type="ARBA" id="ARBA00022723"/>
    </source>
</evidence>
<reference evidence="6 7" key="1">
    <citation type="journal article" date="2017" name="Curr. Biol.">
        <title>Genome architecture and evolution of a unichromosomal asexual nematode.</title>
        <authorList>
            <person name="Fradin H."/>
            <person name="Zegar C."/>
            <person name="Gutwein M."/>
            <person name="Lucas J."/>
            <person name="Kovtun M."/>
            <person name="Corcoran D."/>
            <person name="Baugh L.R."/>
            <person name="Kiontke K."/>
            <person name="Gunsalus K."/>
            <person name="Fitch D.H."/>
            <person name="Piano F."/>
        </authorList>
    </citation>
    <scope>NUCLEOTIDE SEQUENCE [LARGE SCALE GENOMIC DNA]</scope>
    <source>
        <strain evidence="6">PF1309</strain>
    </source>
</reference>
<name>A0A2A2KFY8_9BILA</name>
<dbReference type="InterPro" id="IPR011990">
    <property type="entry name" value="TPR-like_helical_dom_sf"/>
</dbReference>